<dbReference type="Gene3D" id="3.40.710.10">
    <property type="entry name" value="DD-peptidase/beta-lactamase superfamily"/>
    <property type="match status" value="1"/>
</dbReference>
<dbReference type="InterPro" id="IPR012338">
    <property type="entry name" value="Beta-lactam/transpept-like"/>
</dbReference>
<evidence type="ECO:0000256" key="1">
    <source>
        <dbReference type="SAM" id="Phobius"/>
    </source>
</evidence>
<evidence type="ECO:0000313" key="4">
    <source>
        <dbReference type="EMBL" id="GIO46269.1"/>
    </source>
</evidence>
<accession>A0A920CQP9</accession>
<feature type="transmembrane region" description="Helical" evidence="1">
    <location>
        <begin position="566"/>
        <end position="588"/>
    </location>
</feature>
<evidence type="ECO:0000313" key="5">
    <source>
        <dbReference type="Proteomes" id="UP000682811"/>
    </source>
</evidence>
<sequence>MNLKKTAVCLMAFMLLMAHLLLPADTAAAAKTLAASQVELEVDRIMKEDMERLHIPGATVVVTSGQKILFSKGYGFADLERQTAMNPDKTLIRIGSLVKSVTATAAMQLVEQGKLDLRKDVNNYLPGFQISNYKGLPITLHDLLTHTAGLDELIYGVNAYKQADTISSGAYLKRYFKHQPPVRAPGEEYAYSNAGLGLVGVLVEQASGMTLSEYMDKNIFQPMEMPNASLSVDEQKPDVAKSYVYAAGKYQPLPFSHINLPGAGGLNVIPNEFAHYMITHLNEGKYRGNTLLNPETITMMHDKQFAEHPLVDGLGYGFFRGTMKNGLLKLWHTGDIDGFSAEMALIPSHGIGIFVVINSANSGHQILNKVVDGIGNILPGTPVGQAAGTPPPEDLHIYEREYKFAKVPQHGYGKWLEFLGRTFKVKANGEALTVTGIFPDGSGQVREKTYTPIAQGLFQEKGGNEQIFFHQMNGMWKMTFIGEVTMNEVTSFWEEPQTLLGIYLGTGIVWAAILVIALLYSFIAFFRKRWKPGILIITAMAALFVIFLLLQLSYGNSEVITYGYPIWYALGICSLPFLAAGLGVYMLVRSGAEAIKGKASAISRCAIALLSLSYTAYLFYWNLLSIHYS</sequence>
<keyword evidence="1" id="KW-1133">Transmembrane helix</keyword>
<keyword evidence="2" id="KW-0732">Signal</keyword>
<feature type="chain" id="PRO_5037587164" description="Beta-lactamase-related domain-containing protein" evidence="2">
    <location>
        <begin position="30"/>
        <end position="629"/>
    </location>
</feature>
<dbReference type="InterPro" id="IPR050491">
    <property type="entry name" value="AmpC-like"/>
</dbReference>
<evidence type="ECO:0000256" key="2">
    <source>
        <dbReference type="SAM" id="SignalP"/>
    </source>
</evidence>
<protein>
    <recommendedName>
        <fullName evidence="3">Beta-lactamase-related domain-containing protein</fullName>
    </recommendedName>
</protein>
<feature type="transmembrane region" description="Helical" evidence="1">
    <location>
        <begin position="600"/>
        <end position="620"/>
    </location>
</feature>
<dbReference type="AlphaFoldDB" id="A0A920CQP9"/>
<name>A0A920CQP9_9BACL</name>
<keyword evidence="1" id="KW-0472">Membrane</keyword>
<dbReference type="PANTHER" id="PTHR46825">
    <property type="entry name" value="D-ALANYL-D-ALANINE-CARBOXYPEPTIDASE/ENDOPEPTIDASE AMPH"/>
    <property type="match status" value="1"/>
</dbReference>
<dbReference type="InterPro" id="IPR001466">
    <property type="entry name" value="Beta-lactam-related"/>
</dbReference>
<organism evidence="4 5">
    <name type="scientific">Paenibacillus azoreducens</name>
    <dbReference type="NCBI Taxonomy" id="116718"/>
    <lineage>
        <taxon>Bacteria</taxon>
        <taxon>Bacillati</taxon>
        <taxon>Bacillota</taxon>
        <taxon>Bacilli</taxon>
        <taxon>Bacillales</taxon>
        <taxon>Paenibacillaceae</taxon>
        <taxon>Paenibacillus</taxon>
    </lineage>
</organism>
<dbReference type="Pfam" id="PF00144">
    <property type="entry name" value="Beta-lactamase"/>
    <property type="match status" value="1"/>
</dbReference>
<reference evidence="4 5" key="1">
    <citation type="submission" date="2021-03" db="EMBL/GenBank/DDBJ databases">
        <title>Antimicrobial resistance genes in bacteria isolated from Japanese honey, and their potential for conferring macrolide and lincosamide resistance in the American foulbrood pathogen Paenibacillus larvae.</title>
        <authorList>
            <person name="Okamoto M."/>
            <person name="Kumagai M."/>
            <person name="Kanamori H."/>
            <person name="Takamatsu D."/>
        </authorList>
    </citation>
    <scope>NUCLEOTIDE SEQUENCE [LARGE SCALE GENOMIC DNA]</scope>
    <source>
        <strain evidence="4 5">J34TS1</strain>
    </source>
</reference>
<feature type="transmembrane region" description="Helical" evidence="1">
    <location>
        <begin position="533"/>
        <end position="554"/>
    </location>
</feature>
<gene>
    <name evidence="4" type="ORF">J34TS1_10340</name>
</gene>
<feature type="transmembrane region" description="Helical" evidence="1">
    <location>
        <begin position="500"/>
        <end position="526"/>
    </location>
</feature>
<feature type="signal peptide" evidence="2">
    <location>
        <begin position="1"/>
        <end position="29"/>
    </location>
</feature>
<keyword evidence="1" id="KW-0812">Transmembrane</keyword>
<comment type="caution">
    <text evidence="4">The sequence shown here is derived from an EMBL/GenBank/DDBJ whole genome shotgun (WGS) entry which is preliminary data.</text>
</comment>
<dbReference type="Proteomes" id="UP000682811">
    <property type="component" value="Unassembled WGS sequence"/>
</dbReference>
<keyword evidence="5" id="KW-1185">Reference proteome</keyword>
<dbReference type="RefSeq" id="WP_212977312.1">
    <property type="nucleotide sequence ID" value="NZ_AP025343.1"/>
</dbReference>
<dbReference type="PANTHER" id="PTHR46825:SF9">
    <property type="entry name" value="BETA-LACTAMASE-RELATED DOMAIN-CONTAINING PROTEIN"/>
    <property type="match status" value="1"/>
</dbReference>
<proteinExistence type="predicted"/>
<dbReference type="EMBL" id="BORT01000003">
    <property type="protein sequence ID" value="GIO46269.1"/>
    <property type="molecule type" value="Genomic_DNA"/>
</dbReference>
<dbReference type="SUPFAM" id="SSF56601">
    <property type="entry name" value="beta-lactamase/transpeptidase-like"/>
    <property type="match status" value="1"/>
</dbReference>
<feature type="domain" description="Beta-lactamase-related" evidence="3">
    <location>
        <begin position="42"/>
        <end position="362"/>
    </location>
</feature>
<evidence type="ECO:0000259" key="3">
    <source>
        <dbReference type="Pfam" id="PF00144"/>
    </source>
</evidence>